<evidence type="ECO:0000256" key="3">
    <source>
        <dbReference type="ARBA" id="ARBA00022676"/>
    </source>
</evidence>
<feature type="transmembrane region" description="Helical" evidence="11">
    <location>
        <begin position="407"/>
        <end position="431"/>
    </location>
</feature>
<evidence type="ECO:0000256" key="6">
    <source>
        <dbReference type="ARBA" id="ARBA00022968"/>
    </source>
</evidence>
<accession>A0ABR3Q1Y9</accession>
<keyword evidence="8" id="KW-0333">Golgi apparatus</keyword>
<keyword evidence="6" id="KW-0735">Signal-anchor</keyword>
<comment type="subcellular location">
    <subcellularLocation>
        <location evidence="1">Golgi apparatus membrane</location>
        <topology evidence="1">Single-pass type II membrane protein</topology>
    </subcellularLocation>
</comment>
<evidence type="ECO:0000256" key="8">
    <source>
        <dbReference type="ARBA" id="ARBA00023034"/>
    </source>
</evidence>
<evidence type="ECO:0000256" key="1">
    <source>
        <dbReference type="ARBA" id="ARBA00004323"/>
    </source>
</evidence>
<comment type="similarity">
    <text evidence="2">Belongs to the glycosyltransferase 31 family.</text>
</comment>
<keyword evidence="3" id="KW-0328">Glycosyltransferase</keyword>
<feature type="compositionally biased region" description="Low complexity" evidence="10">
    <location>
        <begin position="228"/>
        <end position="240"/>
    </location>
</feature>
<evidence type="ECO:0000313" key="13">
    <source>
        <dbReference type="Proteomes" id="UP001565368"/>
    </source>
</evidence>
<name>A0ABR3Q1Y9_9TREE</name>
<sequence>MASDQQPPRRQGTWPPPSDQPDTATVSAVADSHDTPGPSSRRSSNDTHRSDAAAAAAARPPFPSLSTGPTRRWIPHALDIETIASPSSPVQGDDETFVTHSPITPTTSESNVHRRRMSVGPAGPVLGRRRSLQTLVDRSSAAVEVPVAHGQPPSRASLDAHRVGATASAPPATSSETADPLPWQPSKHSPIVHEYIVQSDTAPEPKQPRRKHWPSISDTAAMASTSTDPLPQDPNNLLPLSTPRTPLASPSAVSDAATDYIGFLNASSDDGALPRVSTSSPRTSTSTMSSRWEQRAYSQSSESEDDAPDSPFWWFRSDDGSSGSRVTSSLLPSVPRILPIGTRHWGWLLGPLHRVLPASTERQAPKRRVSKRRRAQQLSEKEKMIEEPWTAGRLVRLLQNFVRNEPWGVVLFFAFFLLFALVLTCTIKYILDPDKRALPFREYCTANYPTLYSLQGKNPFLTPLTPSDSLWPYPGRQHVPYADGRGISIDSMEPTSVLIGIFTYDKGRVRRDLVRQTYMTHARSRRAGTEGVSVKFIMGRPRPELSDAIALEQETHNDIVILDIEENMNSGKTHAYFTWAAENATVPDYEYPTHPRSKESEAEFALQASAGGSTKPIYRGDKRPDYVLKADDDAFLMLGELERHLRASPRRKAFWGYLVRDLFMAGECYGMSFDLVKYIGDTPSLNSMIVGKEDKLTSKWMRLHPQAKEIVWVTDRCGIYDHPKAGTVYSHGFLFPDEIARIRDEQLHGIPSDVVDQRGGSHYKANAYSTVAEFGTKYRPPVLNVELNETEQVEALIEGSPLSKLRDVPDARWTTTRAEVEALMAKRPSHRDRFLGDEAEYGGTILVHFLKKAEWFREAAAAFLGDA</sequence>
<reference evidence="12 13" key="1">
    <citation type="submission" date="2023-08" db="EMBL/GenBank/DDBJ databases">
        <title>Annotated Genome Sequence of Vanrija albida AlHP1.</title>
        <authorList>
            <person name="Herzog R."/>
        </authorList>
    </citation>
    <scope>NUCLEOTIDE SEQUENCE [LARGE SCALE GENOMIC DNA]</scope>
    <source>
        <strain evidence="12 13">AlHP1</strain>
    </source>
</reference>
<evidence type="ECO:0000256" key="11">
    <source>
        <dbReference type="SAM" id="Phobius"/>
    </source>
</evidence>
<feature type="region of interest" description="Disordered" evidence="10">
    <location>
        <begin position="143"/>
        <end position="253"/>
    </location>
</feature>
<evidence type="ECO:0000256" key="2">
    <source>
        <dbReference type="ARBA" id="ARBA00008661"/>
    </source>
</evidence>
<evidence type="ECO:0000313" key="12">
    <source>
        <dbReference type="EMBL" id="KAL1408487.1"/>
    </source>
</evidence>
<feature type="compositionally biased region" description="Low complexity" evidence="10">
    <location>
        <begin position="165"/>
        <end position="180"/>
    </location>
</feature>
<keyword evidence="5 11" id="KW-0812">Transmembrane</keyword>
<gene>
    <name evidence="12" type="ORF">Q8F55_005299</name>
</gene>
<feature type="compositionally biased region" description="Polar residues" evidence="10">
    <location>
        <begin position="98"/>
        <end position="110"/>
    </location>
</feature>
<dbReference type="PANTHER" id="PTHR11214">
    <property type="entry name" value="BETA-1,3-N-ACETYLGLUCOSAMINYLTRANSFERASE"/>
    <property type="match status" value="1"/>
</dbReference>
<dbReference type="InterPro" id="IPR002659">
    <property type="entry name" value="Glyco_trans_31"/>
</dbReference>
<dbReference type="PANTHER" id="PTHR11214:SF333">
    <property type="entry name" value="GLYCOSYLTRANSFERASE FAMILY 31 PROTEIN"/>
    <property type="match status" value="1"/>
</dbReference>
<organism evidence="12 13">
    <name type="scientific">Vanrija albida</name>
    <dbReference type="NCBI Taxonomy" id="181172"/>
    <lineage>
        <taxon>Eukaryota</taxon>
        <taxon>Fungi</taxon>
        <taxon>Dikarya</taxon>
        <taxon>Basidiomycota</taxon>
        <taxon>Agaricomycotina</taxon>
        <taxon>Tremellomycetes</taxon>
        <taxon>Trichosporonales</taxon>
        <taxon>Trichosporonaceae</taxon>
        <taxon>Vanrija</taxon>
    </lineage>
</organism>
<dbReference type="Proteomes" id="UP001565368">
    <property type="component" value="Unassembled WGS sequence"/>
</dbReference>
<evidence type="ECO:0000256" key="10">
    <source>
        <dbReference type="SAM" id="MobiDB-lite"/>
    </source>
</evidence>
<dbReference type="GeneID" id="95986342"/>
<feature type="compositionally biased region" description="Polar residues" evidence="10">
    <location>
        <begin position="216"/>
        <end position="227"/>
    </location>
</feature>
<proteinExistence type="inferred from homology"/>
<feature type="compositionally biased region" description="Low complexity" evidence="10">
    <location>
        <begin position="277"/>
        <end position="290"/>
    </location>
</feature>
<dbReference type="Pfam" id="PF01762">
    <property type="entry name" value="Galactosyl_T"/>
    <property type="match status" value="1"/>
</dbReference>
<keyword evidence="13" id="KW-1185">Reference proteome</keyword>
<feature type="region of interest" description="Disordered" evidence="10">
    <location>
        <begin position="1"/>
        <end position="130"/>
    </location>
</feature>
<keyword evidence="7 11" id="KW-1133">Transmembrane helix</keyword>
<dbReference type="RefSeq" id="XP_069208431.1">
    <property type="nucleotide sequence ID" value="XM_069353789.1"/>
</dbReference>
<evidence type="ECO:0000256" key="4">
    <source>
        <dbReference type="ARBA" id="ARBA00022679"/>
    </source>
</evidence>
<evidence type="ECO:0008006" key="14">
    <source>
        <dbReference type="Google" id="ProtNLM"/>
    </source>
</evidence>
<evidence type="ECO:0000256" key="9">
    <source>
        <dbReference type="ARBA" id="ARBA00023136"/>
    </source>
</evidence>
<feature type="region of interest" description="Disordered" evidence="10">
    <location>
        <begin position="268"/>
        <end position="310"/>
    </location>
</feature>
<evidence type="ECO:0000256" key="5">
    <source>
        <dbReference type="ARBA" id="ARBA00022692"/>
    </source>
</evidence>
<evidence type="ECO:0000256" key="7">
    <source>
        <dbReference type="ARBA" id="ARBA00022989"/>
    </source>
</evidence>
<keyword evidence="9 11" id="KW-0472">Membrane</keyword>
<dbReference type="EMBL" id="JBBXJM010000004">
    <property type="protein sequence ID" value="KAL1408487.1"/>
    <property type="molecule type" value="Genomic_DNA"/>
</dbReference>
<protein>
    <recommendedName>
        <fullName evidence="14">Glycosyltransferase family 31 protein</fullName>
    </recommendedName>
</protein>
<comment type="caution">
    <text evidence="12">The sequence shown here is derived from an EMBL/GenBank/DDBJ whole genome shotgun (WGS) entry which is preliminary data.</text>
</comment>
<keyword evidence="4" id="KW-0808">Transferase</keyword>